<feature type="domain" description="PHD-type" evidence="6">
    <location>
        <begin position="145"/>
        <end position="198"/>
    </location>
</feature>
<dbReference type="InterPro" id="IPR019787">
    <property type="entry name" value="Znf_PHD-finger"/>
</dbReference>
<dbReference type="InterPro" id="IPR034732">
    <property type="entry name" value="EPHD"/>
</dbReference>
<dbReference type="InterPro" id="IPR011011">
    <property type="entry name" value="Znf_FYVE_PHD"/>
</dbReference>
<dbReference type="PANTHER" id="PTHR13793:SF148">
    <property type="entry name" value="RING_FYVE_PHD ZINC FINGER SUPERFAMILY PROTEIN"/>
    <property type="match status" value="1"/>
</dbReference>
<gene>
    <name evidence="8" type="ORF">QN277_008899</name>
</gene>
<dbReference type="AlphaFoldDB" id="A0AAE1ISK2"/>
<evidence type="ECO:0000256" key="1">
    <source>
        <dbReference type="ARBA" id="ARBA00022723"/>
    </source>
</evidence>
<dbReference type="GO" id="GO:0006357">
    <property type="term" value="P:regulation of transcription by RNA polymerase II"/>
    <property type="evidence" value="ECO:0007669"/>
    <property type="project" value="TreeGrafter"/>
</dbReference>
<dbReference type="Gene3D" id="3.30.40.10">
    <property type="entry name" value="Zinc/RING finger domain, C3HC4 (zinc finger)"/>
    <property type="match status" value="2"/>
</dbReference>
<keyword evidence="1" id="KW-0479">Metal-binding</keyword>
<dbReference type="InterPro" id="IPR013083">
    <property type="entry name" value="Znf_RING/FYVE/PHD"/>
</dbReference>
<dbReference type="InterPro" id="IPR001965">
    <property type="entry name" value="Znf_PHD"/>
</dbReference>
<name>A0AAE1ISK2_9FABA</name>
<accession>A0AAE1ISK2</accession>
<keyword evidence="2 4" id="KW-0863">Zinc-finger</keyword>
<dbReference type="GO" id="GO:0005634">
    <property type="term" value="C:nucleus"/>
    <property type="evidence" value="ECO:0007669"/>
    <property type="project" value="UniProtKB-ARBA"/>
</dbReference>
<protein>
    <recommendedName>
        <fullName evidence="10">Protein Jade-1</fullName>
    </recommendedName>
</protein>
<evidence type="ECO:0000313" key="9">
    <source>
        <dbReference type="Proteomes" id="UP001293593"/>
    </source>
</evidence>
<dbReference type="PROSITE" id="PS50016">
    <property type="entry name" value="ZF_PHD_2"/>
    <property type="match status" value="1"/>
</dbReference>
<evidence type="ECO:0000256" key="5">
    <source>
        <dbReference type="SAM" id="MobiDB-lite"/>
    </source>
</evidence>
<dbReference type="GO" id="GO:0008270">
    <property type="term" value="F:zinc ion binding"/>
    <property type="evidence" value="ECO:0007669"/>
    <property type="project" value="UniProtKB-KW"/>
</dbReference>
<dbReference type="Pfam" id="PF00628">
    <property type="entry name" value="PHD"/>
    <property type="match status" value="1"/>
</dbReference>
<feature type="region of interest" description="Disordered" evidence="5">
    <location>
        <begin position="1"/>
        <end position="55"/>
    </location>
</feature>
<dbReference type="Pfam" id="PF13832">
    <property type="entry name" value="zf-HC5HC2H_2"/>
    <property type="match status" value="1"/>
</dbReference>
<dbReference type="PANTHER" id="PTHR13793">
    <property type="entry name" value="PHD FINGER PROTEINS"/>
    <property type="match status" value="1"/>
</dbReference>
<dbReference type="CDD" id="cd15492">
    <property type="entry name" value="PHD_BRPF_JADE_like"/>
    <property type="match status" value="1"/>
</dbReference>
<organism evidence="8 9">
    <name type="scientific">Acacia crassicarpa</name>
    <name type="common">northern wattle</name>
    <dbReference type="NCBI Taxonomy" id="499986"/>
    <lineage>
        <taxon>Eukaryota</taxon>
        <taxon>Viridiplantae</taxon>
        <taxon>Streptophyta</taxon>
        <taxon>Embryophyta</taxon>
        <taxon>Tracheophyta</taxon>
        <taxon>Spermatophyta</taxon>
        <taxon>Magnoliopsida</taxon>
        <taxon>eudicotyledons</taxon>
        <taxon>Gunneridae</taxon>
        <taxon>Pentapetalae</taxon>
        <taxon>rosids</taxon>
        <taxon>fabids</taxon>
        <taxon>Fabales</taxon>
        <taxon>Fabaceae</taxon>
        <taxon>Caesalpinioideae</taxon>
        <taxon>mimosoid clade</taxon>
        <taxon>Acacieae</taxon>
        <taxon>Acacia</taxon>
    </lineage>
</organism>
<dbReference type="SMART" id="SM00249">
    <property type="entry name" value="PHD"/>
    <property type="match status" value="2"/>
</dbReference>
<evidence type="ECO:0000259" key="6">
    <source>
        <dbReference type="PROSITE" id="PS50016"/>
    </source>
</evidence>
<evidence type="ECO:0000259" key="7">
    <source>
        <dbReference type="PROSITE" id="PS51805"/>
    </source>
</evidence>
<feature type="domain" description="PHD-type" evidence="7">
    <location>
        <begin position="210"/>
        <end position="322"/>
    </location>
</feature>
<evidence type="ECO:0000256" key="3">
    <source>
        <dbReference type="ARBA" id="ARBA00022833"/>
    </source>
</evidence>
<evidence type="ECO:0000313" key="8">
    <source>
        <dbReference type="EMBL" id="KAK4255976.1"/>
    </source>
</evidence>
<evidence type="ECO:0000256" key="2">
    <source>
        <dbReference type="ARBA" id="ARBA00022771"/>
    </source>
</evidence>
<dbReference type="InterPro" id="IPR050701">
    <property type="entry name" value="Histone_Mod_Regulator"/>
</dbReference>
<dbReference type="PROSITE" id="PS51805">
    <property type="entry name" value="EPHD"/>
    <property type="match status" value="1"/>
</dbReference>
<evidence type="ECO:0008006" key="10">
    <source>
        <dbReference type="Google" id="ProtNLM"/>
    </source>
</evidence>
<feature type="compositionally biased region" description="Low complexity" evidence="5">
    <location>
        <begin position="18"/>
        <end position="27"/>
    </location>
</feature>
<keyword evidence="3" id="KW-0862">Zinc</keyword>
<comment type="caution">
    <text evidence="8">The sequence shown here is derived from an EMBL/GenBank/DDBJ whole genome shotgun (WGS) entry which is preliminary data.</text>
</comment>
<proteinExistence type="predicted"/>
<dbReference type="EMBL" id="JAWXYG010000013">
    <property type="protein sequence ID" value="KAK4255976.1"/>
    <property type="molecule type" value="Genomic_DNA"/>
</dbReference>
<reference evidence="8" key="1">
    <citation type="submission" date="2023-10" db="EMBL/GenBank/DDBJ databases">
        <title>Chromosome-level genome of the transformable northern wattle, Acacia crassicarpa.</title>
        <authorList>
            <person name="Massaro I."/>
            <person name="Sinha N.R."/>
            <person name="Poethig S."/>
            <person name="Leichty A.R."/>
        </authorList>
    </citation>
    <scope>NUCLEOTIDE SEQUENCE</scope>
    <source>
        <strain evidence="8">Acra3RX</strain>
        <tissue evidence="8">Leaf</tissue>
    </source>
</reference>
<evidence type="ECO:0000256" key="4">
    <source>
        <dbReference type="PROSITE-ProRule" id="PRU00146"/>
    </source>
</evidence>
<keyword evidence="9" id="KW-1185">Reference proteome</keyword>
<dbReference type="SUPFAM" id="SSF57903">
    <property type="entry name" value="FYVE/PHD zinc finger"/>
    <property type="match status" value="1"/>
</dbReference>
<sequence>MDPDYHGLPPLKRFRLIQQQQELQNQQPHHNHKTNDERAGDSCSTLPAKKRKESRDSIFLSDSPVSVSVNTYSLPAKKRVWALQPDFASDVGVSSIDLNVEYKPSIEEEVKSVNNEPSNSEIPLVANSLDVENENENIEDVDEDGIVCAVCQSTDGDPSDPIVLCDGCDLMVHASCYGNPLVKGIPVGDWFCEKCRVSSSSQSKKDDENNISCCLCSTKEGAMKPTVDERWAHIVCALLVPEVFFKDPEGREGIDCSMIPKKRWSEKCYICESSSGCAIVCSEIKCPLAFHVTCGLKEDLSIEYREGKKNATIVAGFCKSHTELWKKQQLSGKYRIVAEENK</sequence>
<dbReference type="Proteomes" id="UP001293593">
    <property type="component" value="Unassembled WGS sequence"/>
</dbReference>